<evidence type="ECO:0000256" key="1">
    <source>
        <dbReference type="ARBA" id="ARBA00010577"/>
    </source>
</evidence>
<sequence>MYVPPTSSSQGATGSEQKVPGLNRDDFLKLLLAELKAQDPLSPMDTNTMTTQITLLNVLQELIEIKTMLQNLVSAKSQEGTESSTTDGAEEVAGDGS</sequence>
<dbReference type="RefSeq" id="WP_012544206.1">
    <property type="nucleotide sequence ID" value="NC_011295.1"/>
</dbReference>
<dbReference type="Proteomes" id="UP000001732">
    <property type="component" value="Chromosome"/>
</dbReference>
<reference evidence="7" key="1">
    <citation type="submission" date="2008-08" db="EMBL/GenBank/DDBJ databases">
        <title>The complete genome sequence of Coprothermobacter proteolyticus strain ATCC 5245 / DSM 5265 / BT.</title>
        <authorList>
            <person name="Dodson R.J."/>
            <person name="Durkin A.S."/>
            <person name="Wu M."/>
            <person name="Eisen J."/>
            <person name="Sutton G."/>
        </authorList>
    </citation>
    <scope>NUCLEOTIDE SEQUENCE [LARGE SCALE GENOMIC DNA]</scope>
    <source>
        <strain evidence="7">ATCC 35245 / DSM 5265 / OCM 4 / BT</strain>
    </source>
</reference>
<name>B5Y7E2_COPPD</name>
<feature type="compositionally biased region" description="Polar residues" evidence="5">
    <location>
        <begin position="74"/>
        <end position="87"/>
    </location>
</feature>
<keyword evidence="3" id="KW-1005">Bacterial flagellum biogenesis</keyword>
<comment type="similarity">
    <text evidence="1">Belongs to the FlgD family.</text>
</comment>
<reference evidence="6 7" key="2">
    <citation type="journal article" date="2014" name="Genome Announc.">
        <title>Complete Genome Sequence of Coprothermobacter proteolyticus DSM 5265.</title>
        <authorList>
            <person name="Alexiev A."/>
            <person name="Coil D.A."/>
            <person name="Badger J.H."/>
            <person name="Enticknap J."/>
            <person name="Ward N."/>
            <person name="Robb F.T."/>
            <person name="Eisen J.A."/>
        </authorList>
    </citation>
    <scope>NUCLEOTIDE SEQUENCE [LARGE SCALE GENOMIC DNA]</scope>
    <source>
        <strain evidence="7">ATCC 35245 / DSM 5265 / OCM 4 / BT</strain>
    </source>
</reference>
<evidence type="ECO:0000256" key="2">
    <source>
        <dbReference type="ARBA" id="ARBA00016013"/>
    </source>
</evidence>
<keyword evidence="7" id="KW-1185">Reference proteome</keyword>
<feature type="compositionally biased region" description="Polar residues" evidence="5">
    <location>
        <begin position="1"/>
        <end position="16"/>
    </location>
</feature>
<dbReference type="OrthoDB" id="280334at2"/>
<evidence type="ECO:0000256" key="3">
    <source>
        <dbReference type="ARBA" id="ARBA00022795"/>
    </source>
</evidence>
<evidence type="ECO:0000313" key="7">
    <source>
        <dbReference type="Proteomes" id="UP000001732"/>
    </source>
</evidence>
<dbReference type="Pfam" id="PF03963">
    <property type="entry name" value="FlgD"/>
    <property type="match status" value="1"/>
</dbReference>
<dbReference type="InterPro" id="IPR005648">
    <property type="entry name" value="FlgD"/>
</dbReference>
<comment type="function">
    <text evidence="4">Required for flagellar hook formation. May act as a scaffolding protein.</text>
</comment>
<dbReference type="AlphaFoldDB" id="B5Y7E2"/>
<dbReference type="EMBL" id="CP001145">
    <property type="protein sequence ID" value="ACI17554.1"/>
    <property type="molecule type" value="Genomic_DNA"/>
</dbReference>
<accession>B5Y7E2</accession>
<dbReference type="eggNOG" id="COG1843">
    <property type="taxonomic scope" value="Bacteria"/>
</dbReference>
<organism evidence="6 7">
    <name type="scientific">Coprothermobacter proteolyticus (strain ATCC 35245 / DSM 5265 / OCM 4 / BT)</name>
    <dbReference type="NCBI Taxonomy" id="309798"/>
    <lineage>
        <taxon>Bacteria</taxon>
        <taxon>Pseudomonadati</taxon>
        <taxon>Coprothermobacterota</taxon>
        <taxon>Coprothermobacteria</taxon>
        <taxon>Coprothermobacterales</taxon>
        <taxon>Coprothermobacteraceae</taxon>
        <taxon>Coprothermobacter</taxon>
    </lineage>
</organism>
<evidence type="ECO:0000256" key="5">
    <source>
        <dbReference type="SAM" id="MobiDB-lite"/>
    </source>
</evidence>
<dbReference type="KEGG" id="cpo:COPRO5265_0322"/>
<dbReference type="GO" id="GO:0044781">
    <property type="term" value="P:bacterial-type flagellum organization"/>
    <property type="evidence" value="ECO:0007669"/>
    <property type="project" value="UniProtKB-KW"/>
</dbReference>
<protein>
    <recommendedName>
        <fullName evidence="2">Basal-body rod modification protein FlgD</fullName>
    </recommendedName>
</protein>
<evidence type="ECO:0000313" key="6">
    <source>
        <dbReference type="EMBL" id="ACI17554.1"/>
    </source>
</evidence>
<feature type="region of interest" description="Disordered" evidence="5">
    <location>
        <begin position="74"/>
        <end position="97"/>
    </location>
</feature>
<dbReference type="STRING" id="309798.COPRO5265_0322"/>
<evidence type="ECO:0000256" key="4">
    <source>
        <dbReference type="ARBA" id="ARBA00024746"/>
    </source>
</evidence>
<proteinExistence type="inferred from homology"/>
<feature type="region of interest" description="Disordered" evidence="5">
    <location>
        <begin position="1"/>
        <end position="21"/>
    </location>
</feature>
<dbReference type="HOGENOM" id="CLU_2341953_0_0_9"/>
<gene>
    <name evidence="6" type="ordered locus">COPRO5265_0322</name>
</gene>
<feature type="compositionally biased region" description="Acidic residues" evidence="5">
    <location>
        <begin position="88"/>
        <end position="97"/>
    </location>
</feature>